<organism evidence="4 5">
    <name type="scientific">Hallella multisaccharivorax DSM 17128</name>
    <dbReference type="NCBI Taxonomy" id="688246"/>
    <lineage>
        <taxon>Bacteria</taxon>
        <taxon>Pseudomonadati</taxon>
        <taxon>Bacteroidota</taxon>
        <taxon>Bacteroidia</taxon>
        <taxon>Bacteroidales</taxon>
        <taxon>Prevotellaceae</taxon>
        <taxon>Hallella</taxon>
    </lineage>
</organism>
<feature type="region of interest" description="Disordered" evidence="1">
    <location>
        <begin position="54"/>
        <end position="159"/>
    </location>
</feature>
<dbReference type="Pfam" id="PF05036">
    <property type="entry name" value="SPOR"/>
    <property type="match status" value="1"/>
</dbReference>
<gene>
    <name evidence="4" type="ORF">Premu_2698</name>
</gene>
<dbReference type="SUPFAM" id="SSF110997">
    <property type="entry name" value="Sporulation related repeat"/>
    <property type="match status" value="1"/>
</dbReference>
<dbReference type="HOGENOM" id="CLU_106289_0_0_10"/>
<evidence type="ECO:0000313" key="5">
    <source>
        <dbReference type="Proteomes" id="UP000002772"/>
    </source>
</evidence>
<dbReference type="InterPro" id="IPR007730">
    <property type="entry name" value="SPOR-like_dom"/>
</dbReference>
<keyword evidence="2" id="KW-0732">Signal</keyword>
<dbReference type="InterPro" id="IPR036680">
    <property type="entry name" value="SPOR-like_sf"/>
</dbReference>
<dbReference type="RefSeq" id="WP_007576014.1">
    <property type="nucleotide sequence ID" value="NZ_BPTS01000002.1"/>
</dbReference>
<protein>
    <submittedName>
        <fullName evidence="4">Sporulation domain-containing protein</fullName>
    </submittedName>
</protein>
<dbReference type="AlphaFoldDB" id="F8NC80"/>
<accession>F8NC80</accession>
<feature type="compositionally biased region" description="Polar residues" evidence="1">
    <location>
        <begin position="54"/>
        <end position="64"/>
    </location>
</feature>
<keyword evidence="5" id="KW-1185">Reference proteome</keyword>
<evidence type="ECO:0000256" key="1">
    <source>
        <dbReference type="SAM" id="MobiDB-lite"/>
    </source>
</evidence>
<dbReference type="Proteomes" id="UP000002772">
    <property type="component" value="Unassembled WGS sequence"/>
</dbReference>
<feature type="chain" id="PRO_5003375590" evidence="2">
    <location>
        <begin position="21"/>
        <end position="264"/>
    </location>
</feature>
<feature type="domain" description="SPOR" evidence="3">
    <location>
        <begin position="181"/>
        <end position="256"/>
    </location>
</feature>
<reference evidence="5" key="1">
    <citation type="journal article" date="2011" name="Stand. Genomic Sci.">
        <title>Non-contiguous finished genome sequence of the opportunistic oral pathogen Prevotella multisaccharivorax type strain (PPPA20).</title>
        <authorList>
            <person name="Pati A."/>
            <person name="Gronow S."/>
            <person name="Lu M."/>
            <person name="Lapidus A."/>
            <person name="Nolan M."/>
            <person name="Lucas S."/>
            <person name="Hammon N."/>
            <person name="Deshpande S."/>
            <person name="Cheng J.F."/>
            <person name="Tapia R."/>
            <person name="Han C."/>
            <person name="Goodwin L."/>
            <person name="Pitluck S."/>
            <person name="Liolios K."/>
            <person name="Pagani I."/>
            <person name="Mavromatis K."/>
            <person name="Mikhailova N."/>
            <person name="Huntemann M."/>
            <person name="Chen A."/>
            <person name="Palaniappan K."/>
            <person name="Land M."/>
            <person name="Hauser L."/>
            <person name="Detter J.C."/>
            <person name="Brambilla E.M."/>
            <person name="Rohde M."/>
            <person name="Goker M."/>
            <person name="Woyke T."/>
            <person name="Bristow J."/>
            <person name="Eisen J.A."/>
            <person name="Markowitz V."/>
            <person name="Hugenholtz P."/>
            <person name="Kyrpides N.C."/>
            <person name="Klenk H.P."/>
            <person name="Ivanova N."/>
        </authorList>
    </citation>
    <scope>NUCLEOTIDE SEQUENCE [LARGE SCALE GENOMIC DNA]</scope>
    <source>
        <strain evidence="5">DSM 17128</strain>
    </source>
</reference>
<name>F8NC80_9BACT</name>
<sequence>MKRIVILLLSLMGVALTSSAQTFTQHLRQQQTGKGKITITQTKEIDNLVNGNVSETVSPQQKTPAQPVKTAPQTVKTTPQSDRTAKSDSLQKLRDRQKAEEEKKKQAEKANEDRRAIEEAIAMQKRATEKAADEKAAEEKRQAAERSAAEKRAAEEAAEDELHIPTVDMRKKVMRGAHKVTGYRVQAFAGGNTRADKIKAQQAGNAIKMRFPDQPIYVHFYSPRWICRVGNYRTLGEAEQMLHSVKALGYKSAIIVKGKITVFN</sequence>
<evidence type="ECO:0000256" key="2">
    <source>
        <dbReference type="SAM" id="SignalP"/>
    </source>
</evidence>
<dbReference type="GO" id="GO:0042834">
    <property type="term" value="F:peptidoglycan binding"/>
    <property type="evidence" value="ECO:0007669"/>
    <property type="project" value="InterPro"/>
</dbReference>
<feature type="compositionally biased region" description="Basic and acidic residues" evidence="1">
    <location>
        <begin position="83"/>
        <end position="118"/>
    </location>
</feature>
<dbReference type="STRING" id="688246.Premu_2698"/>
<feature type="signal peptide" evidence="2">
    <location>
        <begin position="1"/>
        <end position="20"/>
    </location>
</feature>
<dbReference type="EMBL" id="GL945017">
    <property type="protein sequence ID" value="EGN58051.1"/>
    <property type="molecule type" value="Genomic_DNA"/>
</dbReference>
<evidence type="ECO:0000259" key="3">
    <source>
        <dbReference type="Pfam" id="PF05036"/>
    </source>
</evidence>
<proteinExistence type="predicted"/>
<feature type="compositionally biased region" description="Basic and acidic residues" evidence="1">
    <location>
        <begin position="126"/>
        <end position="159"/>
    </location>
</feature>
<evidence type="ECO:0000313" key="4">
    <source>
        <dbReference type="EMBL" id="EGN58051.1"/>
    </source>
</evidence>
<feature type="compositionally biased region" description="Polar residues" evidence="1">
    <location>
        <begin position="71"/>
        <end position="82"/>
    </location>
</feature>
<dbReference type="eggNOG" id="ENOG5032XVZ">
    <property type="taxonomic scope" value="Bacteria"/>
</dbReference>